<dbReference type="PROSITE" id="PS00011">
    <property type="entry name" value="GLA_1"/>
    <property type="match status" value="1"/>
</dbReference>
<keyword evidence="37" id="KW-0732">Signal</keyword>
<dbReference type="GO" id="GO:0005615">
    <property type="term" value="C:extracellular space"/>
    <property type="evidence" value="ECO:0007669"/>
    <property type="project" value="TreeGrafter"/>
</dbReference>
<evidence type="ECO:0000256" key="27">
    <source>
        <dbReference type="ARBA" id="ARBA00036045"/>
    </source>
</evidence>
<keyword evidence="25 35" id="KW-1015">Disulfide bond</keyword>
<gene>
    <name evidence="41" type="ORF">E1301_Tti007692</name>
</gene>
<dbReference type="InterPro" id="IPR001881">
    <property type="entry name" value="EGF-like_Ca-bd_dom"/>
</dbReference>
<feature type="signal peptide" evidence="37">
    <location>
        <begin position="1"/>
        <end position="21"/>
    </location>
</feature>
<dbReference type="SMART" id="SM00179">
    <property type="entry name" value="EGF_CA"/>
    <property type="match status" value="1"/>
</dbReference>
<evidence type="ECO:0000256" key="35">
    <source>
        <dbReference type="PROSITE-ProRule" id="PRU00076"/>
    </source>
</evidence>
<dbReference type="GO" id="GO:0009967">
    <property type="term" value="P:positive regulation of signal transduction"/>
    <property type="evidence" value="ECO:0007669"/>
    <property type="project" value="UniProtKB-ARBA"/>
</dbReference>
<feature type="domain" description="EGF-like" evidence="38">
    <location>
        <begin position="85"/>
        <end position="120"/>
    </location>
</feature>
<dbReference type="PIRSF" id="PIRSF001143">
    <property type="entry name" value="Factor_X"/>
    <property type="match status" value="1"/>
</dbReference>
<keyword evidence="14" id="KW-0356">Hemostasis</keyword>
<dbReference type="GO" id="GO:0007596">
    <property type="term" value="P:blood coagulation"/>
    <property type="evidence" value="ECO:0007669"/>
    <property type="project" value="UniProtKB-KW"/>
</dbReference>
<dbReference type="FunFam" id="2.10.25.10:FF:000565">
    <property type="entry name" value="Predicted protein"/>
    <property type="match status" value="1"/>
</dbReference>
<keyword evidence="26" id="KW-0325">Glycoprotein</keyword>
<feature type="domain" description="Gla" evidence="40">
    <location>
        <begin position="39"/>
        <end position="85"/>
    </location>
</feature>
<dbReference type="InterPro" id="IPR009003">
    <property type="entry name" value="Peptidase_S1_PA"/>
</dbReference>
<dbReference type="FunFam" id="2.40.10.10:FF:000015">
    <property type="entry name" value="Atrial natriuretic peptide-converting enzyme"/>
    <property type="match status" value="1"/>
</dbReference>
<dbReference type="GO" id="GO:0051241">
    <property type="term" value="P:negative regulation of multicellular organismal process"/>
    <property type="evidence" value="ECO:0007669"/>
    <property type="project" value="UniProtKB-ARBA"/>
</dbReference>
<keyword evidence="15" id="KW-0221">Differentiation</keyword>
<dbReference type="GO" id="GO:0048592">
    <property type="term" value="P:eye morphogenesis"/>
    <property type="evidence" value="ECO:0007669"/>
    <property type="project" value="UniProtKB-ARBA"/>
</dbReference>
<keyword evidence="12" id="KW-0165">Cleavage on pair of basic residues</keyword>
<evidence type="ECO:0000256" key="26">
    <source>
        <dbReference type="ARBA" id="ARBA00023180"/>
    </source>
</evidence>
<evidence type="ECO:0000256" key="12">
    <source>
        <dbReference type="ARBA" id="ARBA00022685"/>
    </source>
</evidence>
<feature type="chain" id="PRO_5022722172" description="Vitamin K-dependent protein C" evidence="37">
    <location>
        <begin position="22"/>
        <end position="434"/>
    </location>
</feature>
<evidence type="ECO:0000256" key="23">
    <source>
        <dbReference type="ARBA" id="ARBA00023136"/>
    </source>
</evidence>
<feature type="disulfide bond" evidence="35">
    <location>
        <begin position="89"/>
        <end position="99"/>
    </location>
</feature>
<dbReference type="InterPro" id="IPR001314">
    <property type="entry name" value="Peptidase_S1A"/>
</dbReference>
<evidence type="ECO:0000256" key="15">
    <source>
        <dbReference type="ARBA" id="ARBA00022782"/>
    </source>
</evidence>
<dbReference type="GO" id="GO:0008593">
    <property type="term" value="P:regulation of Notch signaling pathway"/>
    <property type="evidence" value="ECO:0007669"/>
    <property type="project" value="UniProtKB-ARBA"/>
</dbReference>
<keyword evidence="20" id="KW-1133">Transmembrane helix</keyword>
<comment type="function">
    <text evidence="28">Protein C is a vitamin K-dependent serine protease that regulates blood coagulation by inactivating factors Va and VIIIa in the presence of calcium ions and phospholipids. Exerts a protective effect on the endothelial cell barrier function.</text>
</comment>
<dbReference type="GO" id="GO:0003002">
    <property type="term" value="P:regionalization"/>
    <property type="evidence" value="ECO:0007669"/>
    <property type="project" value="UniProtKB-ARBA"/>
</dbReference>
<feature type="active site" description="Charge relay system" evidence="34">
    <location>
        <position position="236"/>
    </location>
</feature>
<evidence type="ECO:0000256" key="36">
    <source>
        <dbReference type="RuleBase" id="RU363034"/>
    </source>
</evidence>
<dbReference type="CDD" id="cd00190">
    <property type="entry name" value="Tryp_SPc"/>
    <property type="match status" value="1"/>
</dbReference>
<dbReference type="PROSITE" id="PS50026">
    <property type="entry name" value="EGF_3"/>
    <property type="match status" value="1"/>
</dbReference>
<dbReference type="FunFam" id="4.10.740.10:FF:000001">
    <property type="entry name" value="vitamin K-dependent protein S"/>
    <property type="match status" value="1"/>
</dbReference>
<dbReference type="PROSITE" id="PS00022">
    <property type="entry name" value="EGF_1"/>
    <property type="match status" value="1"/>
</dbReference>
<dbReference type="EC" id="3.4.21.69" evidence="29"/>
<dbReference type="GO" id="GO:0004252">
    <property type="term" value="F:serine-type endopeptidase activity"/>
    <property type="evidence" value="ECO:0007669"/>
    <property type="project" value="UniProtKB-EC"/>
</dbReference>
<name>A0A5A9PAH5_9TELE</name>
<evidence type="ECO:0000256" key="32">
    <source>
        <dbReference type="ARBA" id="ARBA00042403"/>
    </source>
</evidence>
<feature type="active site" description="Charge relay system" evidence="34">
    <location>
        <position position="282"/>
    </location>
</feature>
<dbReference type="PROSITE" id="PS00134">
    <property type="entry name" value="TRYPSIN_HIS"/>
    <property type="match status" value="1"/>
</dbReference>
<keyword evidence="11 36" id="KW-0645">Protease</keyword>
<comment type="catalytic activity">
    <reaction evidence="27">
        <text>Degradation of blood coagulation factors Va and VIIIa.</text>
        <dbReference type="EC" id="3.4.21.69"/>
    </reaction>
</comment>
<keyword evidence="7" id="KW-0301">Gamma-carboxyglutamic acid</keyword>
<keyword evidence="18 36" id="KW-0720">Serine protease</keyword>
<evidence type="ECO:0000259" key="40">
    <source>
        <dbReference type="PROSITE" id="PS50998"/>
    </source>
</evidence>
<dbReference type="InterPro" id="IPR018097">
    <property type="entry name" value="EGF_Ca-bd_CS"/>
</dbReference>
<dbReference type="SMART" id="SM00069">
    <property type="entry name" value="GLA"/>
    <property type="match status" value="1"/>
</dbReference>
<evidence type="ECO:0000256" key="20">
    <source>
        <dbReference type="ARBA" id="ARBA00022989"/>
    </source>
</evidence>
<keyword evidence="22" id="KW-0094">Blood coagulation</keyword>
<dbReference type="CDD" id="cd00054">
    <property type="entry name" value="EGF_CA"/>
    <property type="match status" value="1"/>
</dbReference>
<evidence type="ECO:0000256" key="33">
    <source>
        <dbReference type="ARBA" id="ARBA00042906"/>
    </source>
</evidence>
<keyword evidence="6" id="KW-1003">Cell membrane</keyword>
<keyword evidence="42" id="KW-1185">Reference proteome</keyword>
<dbReference type="SUPFAM" id="SSF57196">
    <property type="entry name" value="EGF/Laminin"/>
    <property type="match status" value="1"/>
</dbReference>
<dbReference type="GO" id="GO:0005783">
    <property type="term" value="C:endoplasmic reticulum"/>
    <property type="evidence" value="ECO:0007669"/>
    <property type="project" value="UniProtKB-SubCell"/>
</dbReference>
<evidence type="ECO:0000256" key="2">
    <source>
        <dbReference type="ARBA" id="ARBA00004247"/>
    </source>
</evidence>
<evidence type="ECO:0000256" key="14">
    <source>
        <dbReference type="ARBA" id="ARBA00022696"/>
    </source>
</evidence>
<dbReference type="PANTHER" id="PTHR24278:SF0">
    <property type="entry name" value="VITAMIN K-DEPENDENT PROTEIN C"/>
    <property type="match status" value="1"/>
</dbReference>
<evidence type="ECO:0000256" key="24">
    <source>
        <dbReference type="ARBA" id="ARBA00023145"/>
    </source>
</evidence>
<keyword evidence="16 36" id="KW-0378">Hydrolase</keyword>
<dbReference type="PRINTS" id="PR00001">
    <property type="entry name" value="GLABLOOD"/>
</dbReference>
<dbReference type="PANTHER" id="PTHR24278">
    <property type="entry name" value="COAGULATION FACTOR"/>
    <property type="match status" value="1"/>
</dbReference>
<dbReference type="InterPro" id="IPR012224">
    <property type="entry name" value="Pept_S1A_FX"/>
</dbReference>
<evidence type="ECO:0000313" key="42">
    <source>
        <dbReference type="Proteomes" id="UP000324632"/>
    </source>
</evidence>
<keyword evidence="5" id="KW-0217">Developmental protein</keyword>
<evidence type="ECO:0000256" key="5">
    <source>
        <dbReference type="ARBA" id="ARBA00022473"/>
    </source>
</evidence>
<keyword evidence="13" id="KW-0812">Transmembrane</keyword>
<dbReference type="Gene3D" id="2.40.10.10">
    <property type="entry name" value="Trypsin-like serine proteases"/>
    <property type="match status" value="2"/>
</dbReference>
<evidence type="ECO:0000256" key="3">
    <source>
        <dbReference type="ARBA" id="ARBA00004555"/>
    </source>
</evidence>
<dbReference type="PROSITE" id="PS50998">
    <property type="entry name" value="GLA_2"/>
    <property type="match status" value="1"/>
</dbReference>
<comment type="caution">
    <text evidence="41">The sequence shown here is derived from an EMBL/GenBank/DDBJ whole genome shotgun (WGS) entry which is preliminary data.</text>
</comment>
<dbReference type="Pfam" id="PF14670">
    <property type="entry name" value="FXa_inhibition"/>
    <property type="match status" value="1"/>
</dbReference>
<evidence type="ECO:0000256" key="18">
    <source>
        <dbReference type="ARBA" id="ARBA00022825"/>
    </source>
</evidence>
<dbReference type="InterPro" id="IPR000742">
    <property type="entry name" value="EGF"/>
</dbReference>
<reference evidence="41 42" key="1">
    <citation type="journal article" date="2019" name="Mol. Ecol. Resour.">
        <title>Chromosome-level genome assembly of Triplophysa tibetana, a fish adapted to the harsh high-altitude environment of the Tibetan Plateau.</title>
        <authorList>
            <person name="Yang X."/>
            <person name="Liu H."/>
            <person name="Ma Z."/>
            <person name="Zou Y."/>
            <person name="Zou M."/>
            <person name="Mao Y."/>
            <person name="Li X."/>
            <person name="Wang H."/>
            <person name="Chen T."/>
            <person name="Wang W."/>
            <person name="Yang R."/>
        </authorList>
    </citation>
    <scope>NUCLEOTIDE SEQUENCE [LARGE SCALE GENOMIC DNA]</scope>
    <source>
        <strain evidence="41">TTIB1903HZAU</strain>
        <tissue evidence="41">Muscle</tissue>
    </source>
</reference>
<keyword evidence="23" id="KW-0472">Membrane</keyword>
<sequence>MKSLFLCLSVLVMFWSDRALCKSVFSSSPKAHMLLRSRRANTFMEEIKPASLERECKEEVCDFEEAREIFHTREATLEFWTVYKDGNQCISTPCVNGKCVDLFQDYSCICNPGFEGRRCDLPIRATNCSVNNGDCNHDCHMKEDGLGRTCSCIEGYKLQDNARNCAPNNEASCGQIQIVKSSFSSKPLKGLQPWVMGGTVGKKGESPWQALILNHLGRFHCGGVLIDENWVLTAAHCLETSTRFTVRLGDYDRFKHEPTEMTLLVKQHIMHPQYNPFTVDNDIALLQLSGPAKLSQYILPACLPSHDLAERILHRNGTLTIVTGWGKDNETAQRFSSTLNFMEIPVVDHKECSKHMTNNLTRNMLCAGVLGQIKDACEGDSGGPMMTRFHDTWFLIGLVSWGEGCGHRNKLGIYTKVSSYLDWIDSVRQGQGQA</sequence>
<accession>A0A5A9PAH5</accession>
<protein>
    <recommendedName>
        <fullName evidence="30">Vitamin K-dependent protein C</fullName>
        <ecNumber evidence="29">3.4.21.69</ecNumber>
    </recommendedName>
    <alternativeName>
        <fullName evidence="33">Anticoagulant protein C</fullName>
    </alternativeName>
    <alternativeName>
        <fullName evidence="31">Autoprothrombin IIA</fullName>
    </alternativeName>
    <alternativeName>
        <fullName evidence="32">Blood coagulation factor XIV</fullName>
    </alternativeName>
</protein>
<dbReference type="GO" id="GO:0030182">
    <property type="term" value="P:neuron differentiation"/>
    <property type="evidence" value="ECO:0007669"/>
    <property type="project" value="UniProtKB-ARBA"/>
</dbReference>
<feature type="active site" description="Charge relay system" evidence="34">
    <location>
        <position position="381"/>
    </location>
</feature>
<dbReference type="InterPro" id="IPR035972">
    <property type="entry name" value="GLA-like_dom_SF"/>
</dbReference>
<evidence type="ECO:0000256" key="16">
    <source>
        <dbReference type="ARBA" id="ARBA00022801"/>
    </source>
</evidence>
<dbReference type="InterPro" id="IPR000294">
    <property type="entry name" value="GLA_domain"/>
</dbReference>
<dbReference type="PROSITE" id="PS01187">
    <property type="entry name" value="EGF_CA"/>
    <property type="match status" value="1"/>
</dbReference>
<dbReference type="Pfam" id="PF00594">
    <property type="entry name" value="Gla"/>
    <property type="match status" value="1"/>
</dbReference>
<evidence type="ECO:0000256" key="6">
    <source>
        <dbReference type="ARBA" id="ARBA00022475"/>
    </source>
</evidence>
<dbReference type="PROSITE" id="PS01186">
    <property type="entry name" value="EGF_2"/>
    <property type="match status" value="1"/>
</dbReference>
<evidence type="ECO:0000256" key="19">
    <source>
        <dbReference type="ARBA" id="ARBA00022837"/>
    </source>
</evidence>
<dbReference type="GO" id="GO:0048468">
    <property type="term" value="P:cell development"/>
    <property type="evidence" value="ECO:0007669"/>
    <property type="project" value="UniProtKB-ARBA"/>
</dbReference>
<dbReference type="GO" id="GO:0016324">
    <property type="term" value="C:apical plasma membrane"/>
    <property type="evidence" value="ECO:0007669"/>
    <property type="project" value="UniProtKB-SubCell"/>
</dbReference>
<evidence type="ECO:0000259" key="39">
    <source>
        <dbReference type="PROSITE" id="PS50240"/>
    </source>
</evidence>
<dbReference type="PROSITE" id="PS50240">
    <property type="entry name" value="TRYPSIN_DOM"/>
    <property type="match status" value="1"/>
</dbReference>
<evidence type="ECO:0000256" key="13">
    <source>
        <dbReference type="ARBA" id="ARBA00022692"/>
    </source>
</evidence>
<evidence type="ECO:0000256" key="1">
    <source>
        <dbReference type="ARBA" id="ARBA00004240"/>
    </source>
</evidence>
<dbReference type="SMART" id="SM00181">
    <property type="entry name" value="EGF"/>
    <property type="match status" value="2"/>
</dbReference>
<evidence type="ECO:0000256" key="29">
    <source>
        <dbReference type="ARBA" id="ARBA00038995"/>
    </source>
</evidence>
<evidence type="ECO:0000256" key="7">
    <source>
        <dbReference type="ARBA" id="ARBA00022479"/>
    </source>
</evidence>
<dbReference type="GO" id="GO:0051093">
    <property type="term" value="P:negative regulation of developmental process"/>
    <property type="evidence" value="ECO:0007669"/>
    <property type="project" value="UniProtKB-ARBA"/>
</dbReference>
<dbReference type="SMART" id="SM00020">
    <property type="entry name" value="Tryp_SPc"/>
    <property type="match status" value="1"/>
</dbReference>
<evidence type="ECO:0000256" key="9">
    <source>
        <dbReference type="ARBA" id="ARBA00022536"/>
    </source>
</evidence>
<keyword evidence="24" id="KW-0865">Zymogen</keyword>
<dbReference type="Gene3D" id="4.10.740.10">
    <property type="entry name" value="Coagulation Factor IX"/>
    <property type="match status" value="1"/>
</dbReference>
<dbReference type="Gene3D" id="2.10.25.10">
    <property type="entry name" value="Laminin"/>
    <property type="match status" value="2"/>
</dbReference>
<evidence type="ECO:0000256" key="25">
    <source>
        <dbReference type="ARBA" id="ARBA00023157"/>
    </source>
</evidence>
<evidence type="ECO:0000256" key="37">
    <source>
        <dbReference type="SAM" id="SignalP"/>
    </source>
</evidence>
<evidence type="ECO:0000256" key="8">
    <source>
        <dbReference type="ARBA" id="ARBA00022525"/>
    </source>
</evidence>
<evidence type="ECO:0000256" key="30">
    <source>
        <dbReference type="ARBA" id="ARBA00040219"/>
    </source>
</evidence>
<dbReference type="GO" id="GO:0006508">
    <property type="term" value="P:proteolysis"/>
    <property type="evidence" value="ECO:0007669"/>
    <property type="project" value="UniProtKB-KW"/>
</dbReference>
<evidence type="ECO:0000256" key="21">
    <source>
        <dbReference type="ARBA" id="ARBA00023034"/>
    </source>
</evidence>
<evidence type="ECO:0000256" key="31">
    <source>
        <dbReference type="ARBA" id="ARBA00041306"/>
    </source>
</evidence>
<dbReference type="InterPro" id="IPR033116">
    <property type="entry name" value="TRYPSIN_SER"/>
</dbReference>
<evidence type="ECO:0000256" key="34">
    <source>
        <dbReference type="PIRSR" id="PIRSR001143-1"/>
    </source>
</evidence>
<keyword evidence="8" id="KW-0964">Secreted</keyword>
<feature type="disulfide bond" evidence="35">
    <location>
        <begin position="110"/>
        <end position="119"/>
    </location>
</feature>
<evidence type="ECO:0000256" key="22">
    <source>
        <dbReference type="ARBA" id="ARBA00023084"/>
    </source>
</evidence>
<dbReference type="SUPFAM" id="SSF50494">
    <property type="entry name" value="Trypsin-like serine proteases"/>
    <property type="match status" value="1"/>
</dbReference>
<proteinExistence type="predicted"/>
<keyword evidence="9 35" id="KW-0245">EGF-like domain</keyword>
<dbReference type="GO" id="GO:0080090">
    <property type="term" value="P:regulation of primary metabolic process"/>
    <property type="evidence" value="ECO:0007669"/>
    <property type="project" value="UniProtKB-ARBA"/>
</dbReference>
<dbReference type="Pfam" id="PF00008">
    <property type="entry name" value="EGF"/>
    <property type="match status" value="1"/>
</dbReference>
<evidence type="ECO:0000256" key="17">
    <source>
        <dbReference type="ARBA" id="ARBA00022824"/>
    </source>
</evidence>
<evidence type="ECO:0000256" key="11">
    <source>
        <dbReference type="ARBA" id="ARBA00022670"/>
    </source>
</evidence>
<keyword evidence="19" id="KW-0106">Calcium</keyword>
<comment type="subcellular location">
    <subcellularLocation>
        <location evidence="2">Apical cell membrane</location>
        <topology evidence="2">Single-pass type I membrane protein</topology>
    </subcellularLocation>
    <subcellularLocation>
        <location evidence="1">Endoplasmic reticulum</location>
    </subcellularLocation>
    <subcellularLocation>
        <location evidence="3">Golgi apparatus</location>
    </subcellularLocation>
    <subcellularLocation>
        <location evidence="4">Secreted</location>
    </subcellularLocation>
</comment>
<dbReference type="GO" id="GO:0005509">
    <property type="term" value="F:calcium ion binding"/>
    <property type="evidence" value="ECO:0007669"/>
    <property type="project" value="InterPro"/>
</dbReference>
<dbReference type="EMBL" id="SOYY01000007">
    <property type="protein sequence ID" value="KAA0718990.1"/>
    <property type="molecule type" value="Genomic_DNA"/>
</dbReference>
<dbReference type="InterPro" id="IPR001254">
    <property type="entry name" value="Trypsin_dom"/>
</dbReference>
<dbReference type="InterPro" id="IPR050442">
    <property type="entry name" value="Peptidase_S1_coag_factors"/>
</dbReference>
<dbReference type="InterPro" id="IPR000152">
    <property type="entry name" value="EGF-type_Asp/Asn_hydroxyl_site"/>
</dbReference>
<dbReference type="InterPro" id="IPR017857">
    <property type="entry name" value="Coagulation_fac-like_Gla_dom"/>
</dbReference>
<dbReference type="GO" id="GO:0060255">
    <property type="term" value="P:regulation of macromolecule metabolic process"/>
    <property type="evidence" value="ECO:0007669"/>
    <property type="project" value="UniProtKB-ARBA"/>
</dbReference>
<dbReference type="InterPro" id="IPR043504">
    <property type="entry name" value="Peptidase_S1_PA_chymotrypsin"/>
</dbReference>
<dbReference type="PROSITE" id="PS00135">
    <property type="entry name" value="TRYPSIN_SER"/>
    <property type="match status" value="1"/>
</dbReference>
<evidence type="ECO:0000256" key="10">
    <source>
        <dbReference type="ARBA" id="ARBA00022553"/>
    </source>
</evidence>
<evidence type="ECO:0000256" key="4">
    <source>
        <dbReference type="ARBA" id="ARBA00004613"/>
    </source>
</evidence>
<keyword evidence="21" id="KW-0333">Golgi apparatus</keyword>
<dbReference type="Proteomes" id="UP000324632">
    <property type="component" value="Chromosome 7"/>
</dbReference>
<dbReference type="PROSITE" id="PS00010">
    <property type="entry name" value="ASX_HYDROXYL"/>
    <property type="match status" value="1"/>
</dbReference>
<dbReference type="SUPFAM" id="SSF57630">
    <property type="entry name" value="GLA-domain"/>
    <property type="match status" value="1"/>
</dbReference>
<dbReference type="GO" id="GO:0005794">
    <property type="term" value="C:Golgi apparatus"/>
    <property type="evidence" value="ECO:0007669"/>
    <property type="project" value="UniProtKB-SubCell"/>
</dbReference>
<feature type="domain" description="Peptidase S1" evidence="39">
    <location>
        <begin position="195"/>
        <end position="429"/>
    </location>
</feature>
<dbReference type="AlphaFoldDB" id="A0A5A9PAH5"/>
<dbReference type="PRINTS" id="PR00722">
    <property type="entry name" value="CHYMOTRYPSIN"/>
</dbReference>
<dbReference type="Pfam" id="PF00089">
    <property type="entry name" value="Trypsin"/>
    <property type="match status" value="1"/>
</dbReference>
<organism evidence="41 42">
    <name type="scientific">Triplophysa tibetana</name>
    <dbReference type="NCBI Taxonomy" id="1572043"/>
    <lineage>
        <taxon>Eukaryota</taxon>
        <taxon>Metazoa</taxon>
        <taxon>Chordata</taxon>
        <taxon>Craniata</taxon>
        <taxon>Vertebrata</taxon>
        <taxon>Euteleostomi</taxon>
        <taxon>Actinopterygii</taxon>
        <taxon>Neopterygii</taxon>
        <taxon>Teleostei</taxon>
        <taxon>Ostariophysi</taxon>
        <taxon>Cypriniformes</taxon>
        <taxon>Nemacheilidae</taxon>
        <taxon>Triplophysa</taxon>
    </lineage>
</organism>
<comment type="caution">
    <text evidence="35">Lacks conserved residue(s) required for the propagation of feature annotation.</text>
</comment>
<keyword evidence="17" id="KW-0256">Endoplasmic reticulum</keyword>
<evidence type="ECO:0000313" key="41">
    <source>
        <dbReference type="EMBL" id="KAA0718990.1"/>
    </source>
</evidence>
<dbReference type="InterPro" id="IPR018114">
    <property type="entry name" value="TRYPSIN_HIS"/>
</dbReference>
<evidence type="ECO:0000259" key="38">
    <source>
        <dbReference type="PROSITE" id="PS50026"/>
    </source>
</evidence>
<keyword evidence="10" id="KW-0597">Phosphoprotein</keyword>
<evidence type="ECO:0000256" key="28">
    <source>
        <dbReference type="ARBA" id="ARBA00037553"/>
    </source>
</evidence>